<feature type="region of interest" description="Disordered" evidence="1">
    <location>
        <begin position="335"/>
        <end position="586"/>
    </location>
</feature>
<dbReference type="AlphaFoldDB" id="A0A8S1DHH3"/>
<dbReference type="GO" id="GO:0048188">
    <property type="term" value="C:Set1C/COMPASS complex"/>
    <property type="evidence" value="ECO:0007669"/>
    <property type="project" value="TreeGrafter"/>
</dbReference>
<dbReference type="PANTHER" id="PTHR31532">
    <property type="entry name" value="BIORIENTATION OF CHROMOSOMES IN CELL DIVISION 1 FAMILY MEMBER"/>
    <property type="match status" value="1"/>
</dbReference>
<accession>A0A8S1DHH3</accession>
<evidence type="ECO:0000313" key="3">
    <source>
        <dbReference type="EMBL" id="CAB3381780.1"/>
    </source>
</evidence>
<dbReference type="Proteomes" id="UP000494165">
    <property type="component" value="Unassembled WGS sequence"/>
</dbReference>
<dbReference type="Pfam" id="PF05205">
    <property type="entry name" value="COMPASS-Shg1"/>
    <property type="match status" value="1"/>
</dbReference>
<name>A0A8S1DHH3_9INSE</name>
<protein>
    <recommendedName>
        <fullName evidence="2">BOD1/SHG1 domain-containing protein</fullName>
    </recommendedName>
</protein>
<feature type="compositionally biased region" description="Basic and acidic residues" evidence="1">
    <location>
        <begin position="335"/>
        <end position="351"/>
    </location>
</feature>
<dbReference type="PANTHER" id="PTHR31532:SF10">
    <property type="entry name" value="BIORIENTATION OF CHROMOSOMES IN CELL DIVISION PROTEIN 1-LIKE 1"/>
    <property type="match status" value="1"/>
</dbReference>
<feature type="region of interest" description="Disordered" evidence="1">
    <location>
        <begin position="123"/>
        <end position="163"/>
    </location>
</feature>
<sequence>MTDYVSELAHHYEADPDLTARIISQMKSKGYFDQLRKEILADIDTKPAYQNMRQRVENAVNRYLKGQKWSNELNKNKLRDSLRRHLTEGRLIHVGPVLNQVLTPDVCSQIAPEVDKQICQELGIPEDEEMPEEDNTPNNRRRDGDFDGPGGSSNGPRSFEPSYGGGRLNGRAWGNDNDFFYPYSGGYNRFSRRCENHDSSSSDEDEVKKTPEKIPVNNMSQFDEMELEYSKKEVVELERKENPEEATKLALEQLAAQKFKIEQELQRMELEEQHRLAEEQRRREFEQQQLRELEEQRLREFEEQRLREFEERQRAEMEEKLRLEFEERQRREKERLLQEQKLKEEEMVIKEESEDELEEPKTPEMSDGEDSDGPELQVAEEDSCQINTEPAEEKKPVELEEAPKPVEPEEAPKPVDVVEFCEPARPEEPQAVPETPPDASPEPEEAAPPVEIAKEPVKTIEQPKKRTDERSRSRDDRHKSEHKKEHSSSSSSSKRHHSSSSSSKSSSHKSSSRRESTSKHSNSSSRSREDSKSSSHSRTSSRRDSEKHKSSSSSSSSSRHRRDDKHRSSSSKSSSSHKKGEDSNNLYYFTPEQSIEAVRSRIHLDEVMIRLEADNSGYDSLISDSETEDCPDKSQYEIEVENSDAIKIEDLLGIEIEGVNREQSSLEEINANEIIKPPPRTVSKLHLKINNGTWNHSERADANFLSDDAPGKKVLSVVLEKCSELDASSEESFVPVQQQAPPPKRRRIVRKVEQRE</sequence>
<feature type="compositionally biased region" description="Basic and acidic residues" evidence="1">
    <location>
        <begin position="391"/>
        <end position="413"/>
    </location>
</feature>
<organism evidence="3 4">
    <name type="scientific">Cloeon dipterum</name>
    <dbReference type="NCBI Taxonomy" id="197152"/>
    <lineage>
        <taxon>Eukaryota</taxon>
        <taxon>Metazoa</taxon>
        <taxon>Ecdysozoa</taxon>
        <taxon>Arthropoda</taxon>
        <taxon>Hexapoda</taxon>
        <taxon>Insecta</taxon>
        <taxon>Pterygota</taxon>
        <taxon>Palaeoptera</taxon>
        <taxon>Ephemeroptera</taxon>
        <taxon>Pisciforma</taxon>
        <taxon>Baetidae</taxon>
        <taxon>Cloeon</taxon>
    </lineage>
</organism>
<dbReference type="InterPro" id="IPR055264">
    <property type="entry name" value="BOD1/SHG1_dom"/>
</dbReference>
<feature type="domain" description="BOD1/SHG1" evidence="2">
    <location>
        <begin position="22"/>
        <end position="121"/>
    </location>
</feature>
<dbReference type="GO" id="GO:0031297">
    <property type="term" value="P:replication fork processing"/>
    <property type="evidence" value="ECO:0007669"/>
    <property type="project" value="TreeGrafter"/>
</dbReference>
<feature type="region of interest" description="Disordered" evidence="1">
    <location>
        <begin position="306"/>
        <end position="325"/>
    </location>
</feature>
<proteinExistence type="predicted"/>
<feature type="region of interest" description="Disordered" evidence="1">
    <location>
        <begin position="730"/>
        <end position="756"/>
    </location>
</feature>
<evidence type="ECO:0000256" key="1">
    <source>
        <dbReference type="SAM" id="MobiDB-lite"/>
    </source>
</evidence>
<feature type="compositionally biased region" description="Acidic residues" evidence="1">
    <location>
        <begin position="366"/>
        <end position="383"/>
    </location>
</feature>
<gene>
    <name evidence="3" type="ORF">CLODIP_2_CD06311</name>
</gene>
<feature type="compositionally biased region" description="Acidic residues" evidence="1">
    <location>
        <begin position="124"/>
        <end position="135"/>
    </location>
</feature>
<dbReference type="EMBL" id="CADEPI010000246">
    <property type="protein sequence ID" value="CAB3381780.1"/>
    <property type="molecule type" value="Genomic_DNA"/>
</dbReference>
<dbReference type="OrthoDB" id="7605699at2759"/>
<evidence type="ECO:0000259" key="2">
    <source>
        <dbReference type="Pfam" id="PF05205"/>
    </source>
</evidence>
<keyword evidence="4" id="KW-1185">Reference proteome</keyword>
<evidence type="ECO:0000313" key="4">
    <source>
        <dbReference type="Proteomes" id="UP000494165"/>
    </source>
</evidence>
<comment type="caution">
    <text evidence="3">The sequence shown here is derived from an EMBL/GenBank/DDBJ whole genome shotgun (WGS) entry which is preliminary data.</text>
</comment>
<reference evidence="3 4" key="1">
    <citation type="submission" date="2020-04" db="EMBL/GenBank/DDBJ databases">
        <authorList>
            <person name="Alioto T."/>
            <person name="Alioto T."/>
            <person name="Gomez Garrido J."/>
        </authorList>
    </citation>
    <scope>NUCLEOTIDE SEQUENCE [LARGE SCALE GENOMIC DNA]</scope>
</reference>
<feature type="compositionally biased region" description="Basic and acidic residues" evidence="1">
    <location>
        <begin position="452"/>
        <end position="487"/>
    </location>
</feature>